<protein>
    <submittedName>
        <fullName evidence="1">Uncharacterized protein</fullName>
    </submittedName>
</protein>
<dbReference type="EMBL" id="BPQO01000006">
    <property type="protein sequence ID" value="GJD88145.1"/>
    <property type="molecule type" value="Genomic_DNA"/>
</dbReference>
<gene>
    <name evidence="1" type="ORF">BHAOGJBA_1658</name>
</gene>
<evidence type="ECO:0000313" key="1">
    <source>
        <dbReference type="EMBL" id="GJD88145.1"/>
    </source>
</evidence>
<keyword evidence="2" id="KW-1185">Reference proteome</keyword>
<organism evidence="1 2">
    <name type="scientific">Methylobacterium hispanicum</name>
    <dbReference type="NCBI Taxonomy" id="270350"/>
    <lineage>
        <taxon>Bacteria</taxon>
        <taxon>Pseudomonadati</taxon>
        <taxon>Pseudomonadota</taxon>
        <taxon>Alphaproteobacteria</taxon>
        <taxon>Hyphomicrobiales</taxon>
        <taxon>Methylobacteriaceae</taxon>
        <taxon>Methylobacterium</taxon>
    </lineage>
</organism>
<sequence>MSATLARRVRWEAVLDRLTPPAGAWYTAKMPRA</sequence>
<dbReference type="Proteomes" id="UP001055247">
    <property type="component" value="Unassembled WGS sequence"/>
</dbReference>
<comment type="caution">
    <text evidence="1">The sequence shown here is derived from an EMBL/GenBank/DDBJ whole genome shotgun (WGS) entry which is preliminary data.</text>
</comment>
<proteinExistence type="predicted"/>
<evidence type="ECO:0000313" key="2">
    <source>
        <dbReference type="Proteomes" id="UP001055247"/>
    </source>
</evidence>
<dbReference type="AlphaFoldDB" id="A0AAV4ZI61"/>
<reference evidence="1" key="1">
    <citation type="journal article" date="2016" name="Front. Microbiol.">
        <title>Genome Sequence of the Piezophilic, Mesophilic Sulfate-Reducing Bacterium Desulfovibrio indicus J2T.</title>
        <authorList>
            <person name="Cao J."/>
            <person name="Maignien L."/>
            <person name="Shao Z."/>
            <person name="Alain K."/>
            <person name="Jebbar M."/>
        </authorList>
    </citation>
    <scope>NUCLEOTIDE SEQUENCE</scope>
    <source>
        <strain evidence="1">DSM 16372</strain>
    </source>
</reference>
<name>A0AAV4ZI61_9HYPH</name>
<reference evidence="1" key="2">
    <citation type="submission" date="2021-08" db="EMBL/GenBank/DDBJ databases">
        <authorList>
            <person name="Tani A."/>
            <person name="Ola A."/>
            <person name="Ogura Y."/>
            <person name="Katsura K."/>
            <person name="Hayashi T."/>
        </authorList>
    </citation>
    <scope>NUCLEOTIDE SEQUENCE</scope>
    <source>
        <strain evidence="1">DSM 16372</strain>
    </source>
</reference>
<accession>A0AAV4ZI61</accession>